<dbReference type="EMBL" id="NFHM01000001">
    <property type="protein sequence ID" value="OUN45636.1"/>
    <property type="molecule type" value="Genomic_DNA"/>
</dbReference>
<feature type="transmembrane region" description="Helical" evidence="2">
    <location>
        <begin position="6"/>
        <end position="33"/>
    </location>
</feature>
<feature type="compositionally biased region" description="Basic and acidic residues" evidence="1">
    <location>
        <begin position="130"/>
        <end position="188"/>
    </location>
</feature>
<name>A0A1Y3UA14_9FIRM</name>
<sequence>MIGVLLFLLKCIGILLLALVCLLLLIMLVVLLAPIRYEAGGEKTDAIRADGQVKWLFVQVVARWQMGDKEPFVDLLIFGKSLLEKKKAKAKAARKKRKKPRPQKEGDLIYTREKAAPPKDTPPRPVMEQEVPKEVVKEEVIKEEIPKKEPPKEEIRKEEIPKEEPPKAEPPKEEIPKEAPKESKKEPNTVRPMQKKQGMRRVRLEDIEEEKPAEPKAEDIPDDLDEAFFTGEDGDAEEKGENPLWKQLLAVEDKKGIAKALWKFIKRMVKGILPGHLIIKGTFGTGDPVWTGYLLAMAGILKGKFGEDLEIKGDFAKATAENIVVRVKGKIVPGYLLYSTLAFALAKPVRRLIMTLWKGRKQHE</sequence>
<feature type="compositionally biased region" description="Basic and acidic residues" evidence="1">
    <location>
        <begin position="102"/>
        <end position="117"/>
    </location>
</feature>
<keyword evidence="2" id="KW-0472">Membrane</keyword>
<evidence type="ECO:0000256" key="1">
    <source>
        <dbReference type="SAM" id="MobiDB-lite"/>
    </source>
</evidence>
<evidence type="ECO:0008006" key="5">
    <source>
        <dbReference type="Google" id="ProtNLM"/>
    </source>
</evidence>
<accession>A0A1Y3UA14</accession>
<evidence type="ECO:0000313" key="3">
    <source>
        <dbReference type="EMBL" id="OUN45636.1"/>
    </source>
</evidence>
<organism evidence="3 4">
    <name type="scientific">Anaerotignum lactatifermentans</name>
    <dbReference type="NCBI Taxonomy" id="160404"/>
    <lineage>
        <taxon>Bacteria</taxon>
        <taxon>Bacillati</taxon>
        <taxon>Bacillota</taxon>
        <taxon>Clostridia</taxon>
        <taxon>Lachnospirales</taxon>
        <taxon>Anaerotignaceae</taxon>
        <taxon>Anaerotignum</taxon>
    </lineage>
</organism>
<dbReference type="RefSeq" id="WP_087988379.1">
    <property type="nucleotide sequence ID" value="NZ_NFHM01000001.1"/>
</dbReference>
<dbReference type="Proteomes" id="UP000195455">
    <property type="component" value="Unassembled WGS sequence"/>
</dbReference>
<comment type="caution">
    <text evidence="3">The sequence shown here is derived from an EMBL/GenBank/DDBJ whole genome shotgun (WGS) entry which is preliminary data.</text>
</comment>
<feature type="compositionally biased region" description="Basic and acidic residues" evidence="1">
    <location>
        <begin position="202"/>
        <end position="219"/>
    </location>
</feature>
<feature type="region of interest" description="Disordered" evidence="1">
    <location>
        <begin position="89"/>
        <end position="224"/>
    </location>
</feature>
<evidence type="ECO:0000256" key="2">
    <source>
        <dbReference type="SAM" id="Phobius"/>
    </source>
</evidence>
<protein>
    <recommendedName>
        <fullName evidence="5">DUF2953 domain-containing protein</fullName>
    </recommendedName>
</protein>
<evidence type="ECO:0000313" key="4">
    <source>
        <dbReference type="Proteomes" id="UP000195455"/>
    </source>
</evidence>
<dbReference type="AlphaFoldDB" id="A0A1Y3UA14"/>
<feature type="compositionally biased region" description="Basic residues" evidence="1">
    <location>
        <begin position="89"/>
        <end position="101"/>
    </location>
</feature>
<proteinExistence type="predicted"/>
<keyword evidence="2" id="KW-1133">Transmembrane helix</keyword>
<gene>
    <name evidence="3" type="ORF">B5G26_01015</name>
</gene>
<keyword evidence="2" id="KW-0812">Transmembrane</keyword>
<reference evidence="4" key="1">
    <citation type="submission" date="2017-04" db="EMBL/GenBank/DDBJ databases">
        <title>Function of individual gut microbiota members based on whole genome sequencing of pure cultures obtained from chicken caecum.</title>
        <authorList>
            <person name="Medvecky M."/>
            <person name="Cejkova D."/>
            <person name="Polansky O."/>
            <person name="Karasova D."/>
            <person name="Kubasova T."/>
            <person name="Cizek A."/>
            <person name="Rychlik I."/>
        </authorList>
    </citation>
    <scope>NUCLEOTIDE SEQUENCE [LARGE SCALE GENOMIC DNA]</scope>
    <source>
        <strain evidence="4">An75</strain>
    </source>
</reference>